<keyword evidence="2" id="KW-1003">Cell membrane</keyword>
<evidence type="ECO:0000256" key="1">
    <source>
        <dbReference type="ARBA" id="ARBA00004651"/>
    </source>
</evidence>
<dbReference type="RefSeq" id="WP_379253316.1">
    <property type="nucleotide sequence ID" value="NZ_JBHTGQ010000042.1"/>
</dbReference>
<keyword evidence="8" id="KW-1185">Reference proteome</keyword>
<dbReference type="InterPro" id="IPR024923">
    <property type="entry name" value="PG_synth_SpoVB"/>
</dbReference>
<feature type="transmembrane region" description="Helical" evidence="6">
    <location>
        <begin position="250"/>
        <end position="269"/>
    </location>
</feature>
<comment type="subcellular location">
    <subcellularLocation>
        <location evidence="1">Cell membrane</location>
        <topology evidence="1">Multi-pass membrane protein</topology>
    </subcellularLocation>
</comment>
<dbReference type="Proteomes" id="UP001596528">
    <property type="component" value="Unassembled WGS sequence"/>
</dbReference>
<evidence type="ECO:0000256" key="3">
    <source>
        <dbReference type="ARBA" id="ARBA00022692"/>
    </source>
</evidence>
<feature type="transmembrane region" description="Helical" evidence="6">
    <location>
        <begin position="41"/>
        <end position="65"/>
    </location>
</feature>
<feature type="transmembrane region" description="Helical" evidence="6">
    <location>
        <begin position="186"/>
        <end position="209"/>
    </location>
</feature>
<feature type="transmembrane region" description="Helical" evidence="6">
    <location>
        <begin position="163"/>
        <end position="180"/>
    </location>
</feature>
<keyword evidence="5 6" id="KW-0472">Membrane</keyword>
<feature type="transmembrane region" description="Helical" evidence="6">
    <location>
        <begin position="433"/>
        <end position="451"/>
    </location>
</feature>
<evidence type="ECO:0000256" key="2">
    <source>
        <dbReference type="ARBA" id="ARBA00022475"/>
    </source>
</evidence>
<dbReference type="Pfam" id="PF01943">
    <property type="entry name" value="Polysacc_synt"/>
    <property type="match status" value="1"/>
</dbReference>
<dbReference type="EMBL" id="JBHTGQ010000042">
    <property type="protein sequence ID" value="MFC7751389.1"/>
    <property type="molecule type" value="Genomic_DNA"/>
</dbReference>
<evidence type="ECO:0000313" key="8">
    <source>
        <dbReference type="Proteomes" id="UP001596528"/>
    </source>
</evidence>
<evidence type="ECO:0000313" key="7">
    <source>
        <dbReference type="EMBL" id="MFC7751389.1"/>
    </source>
</evidence>
<evidence type="ECO:0000256" key="6">
    <source>
        <dbReference type="SAM" id="Phobius"/>
    </source>
</evidence>
<evidence type="ECO:0000256" key="5">
    <source>
        <dbReference type="ARBA" id="ARBA00023136"/>
    </source>
</evidence>
<gene>
    <name evidence="7" type="ORF">ACFQWB_15830</name>
</gene>
<accession>A0ABW2V912</accession>
<dbReference type="InterPro" id="IPR002797">
    <property type="entry name" value="Polysacc_synth"/>
</dbReference>
<name>A0ABW2V912_9BACL</name>
<feature type="transmembrane region" description="Helical" evidence="6">
    <location>
        <begin position="343"/>
        <end position="362"/>
    </location>
</feature>
<feature type="non-terminal residue" evidence="7">
    <location>
        <position position="463"/>
    </location>
</feature>
<organism evidence="7 8">
    <name type="scientific">Paenibacillus thermoaerophilus</name>
    <dbReference type="NCBI Taxonomy" id="1215385"/>
    <lineage>
        <taxon>Bacteria</taxon>
        <taxon>Bacillati</taxon>
        <taxon>Bacillota</taxon>
        <taxon>Bacilli</taxon>
        <taxon>Bacillales</taxon>
        <taxon>Paenibacillaceae</taxon>
        <taxon>Paenibacillus</taxon>
    </lineage>
</organism>
<protein>
    <submittedName>
        <fullName evidence="7">Polysaccharide biosynthesis protein</fullName>
    </submittedName>
</protein>
<evidence type="ECO:0000256" key="4">
    <source>
        <dbReference type="ARBA" id="ARBA00022989"/>
    </source>
</evidence>
<keyword evidence="3 6" id="KW-0812">Transmembrane</keyword>
<sequence>MASMSKWARGAALLGLAALTVKLLGAVQKIPFQNLAGDAAFGLYSAVYPLYSILLVLATSGYPVAISKFVSEYTLAGDRQAARRTVRLAAACMAGAGVAGFALLYGGAETAASWIGSPAAASSIRAVSWSLLLMPWLAAIRGYEQGMGRMGASAASQVVEQTARVVFMVGSVIVLTARGADAQTLSAAALLGSAVGGACAMASLLPVWLRGRGELRTRRETAAAASGAAEAFAGGRRARGSAAVPLLKRFLAYALPVSFASAALPLVFLTDSFTLLHLLRDYGLTPEQSLASFGVYQRGVPLVQLIVMTAAAAGGALVPAIAQYASSGRTAEAERTAGTALRLALWGGLAAAAGLALISGSANMMLYGNGDGSGVMALMALSAWFAVLHAVSGSILQGFGDVAAPARSLAVASLLKLALNAALVPALGLAGASLALVAAYALAAAMQLAALRRRVPLRAAGRR</sequence>
<feature type="transmembrane region" description="Helical" evidence="6">
    <location>
        <begin position="86"/>
        <end position="106"/>
    </location>
</feature>
<comment type="caution">
    <text evidence="7">The sequence shown here is derived from an EMBL/GenBank/DDBJ whole genome shotgun (WGS) entry which is preliminary data.</text>
</comment>
<reference evidence="8" key="1">
    <citation type="journal article" date="2019" name="Int. J. Syst. Evol. Microbiol.">
        <title>The Global Catalogue of Microorganisms (GCM) 10K type strain sequencing project: providing services to taxonomists for standard genome sequencing and annotation.</title>
        <authorList>
            <consortium name="The Broad Institute Genomics Platform"/>
            <consortium name="The Broad Institute Genome Sequencing Center for Infectious Disease"/>
            <person name="Wu L."/>
            <person name="Ma J."/>
        </authorList>
    </citation>
    <scope>NUCLEOTIDE SEQUENCE [LARGE SCALE GENOMIC DNA]</scope>
    <source>
        <strain evidence="8">JCM 18657</strain>
    </source>
</reference>
<feature type="transmembrane region" description="Helical" evidence="6">
    <location>
        <begin position="126"/>
        <end position="143"/>
    </location>
</feature>
<keyword evidence="4 6" id="KW-1133">Transmembrane helix</keyword>
<dbReference type="InterPro" id="IPR050833">
    <property type="entry name" value="Poly_Biosynth_Transport"/>
</dbReference>
<feature type="transmembrane region" description="Helical" evidence="6">
    <location>
        <begin position="302"/>
        <end position="322"/>
    </location>
</feature>
<dbReference type="PANTHER" id="PTHR30250:SF29">
    <property type="entry name" value="POLYSACCHARIDE BIOSYNTHESIS PROTEIN C-TERMINAL DOMAIN-CONTAINING PROTEIN"/>
    <property type="match status" value="1"/>
</dbReference>
<dbReference type="CDD" id="cd13124">
    <property type="entry name" value="MATE_SpoVB_like"/>
    <property type="match status" value="1"/>
</dbReference>
<proteinExistence type="predicted"/>
<dbReference type="PANTHER" id="PTHR30250">
    <property type="entry name" value="PST FAMILY PREDICTED COLANIC ACID TRANSPORTER"/>
    <property type="match status" value="1"/>
</dbReference>